<sequence>MENKVKDLETEAEILKNSLKMTVKRLQQREGFLQQKLAQEKMLRQESEEKLNSEFKASEQNIKKMNTEHEEKASSYKHQVSPANPNSL</sequence>
<dbReference type="AlphaFoldDB" id="A0A9D3MY86"/>
<dbReference type="Proteomes" id="UP001044222">
    <property type="component" value="Unassembled WGS sequence"/>
</dbReference>
<feature type="compositionally biased region" description="Polar residues" evidence="1">
    <location>
        <begin position="76"/>
        <end position="88"/>
    </location>
</feature>
<protein>
    <submittedName>
        <fullName evidence="2">Uncharacterized protein</fullName>
    </submittedName>
</protein>
<comment type="caution">
    <text evidence="2">The sequence shown here is derived from an EMBL/GenBank/DDBJ whole genome shotgun (WGS) entry which is preliminary data.</text>
</comment>
<keyword evidence="3" id="KW-1185">Reference proteome</keyword>
<evidence type="ECO:0000313" key="3">
    <source>
        <dbReference type="Proteomes" id="UP001044222"/>
    </source>
</evidence>
<dbReference type="EMBL" id="JAFIRN010000001">
    <property type="protein sequence ID" value="KAG5857266.1"/>
    <property type="molecule type" value="Genomic_DNA"/>
</dbReference>
<proteinExistence type="predicted"/>
<evidence type="ECO:0000256" key="1">
    <source>
        <dbReference type="SAM" id="MobiDB-lite"/>
    </source>
</evidence>
<accession>A0A9D3MY86</accession>
<organism evidence="2 3">
    <name type="scientific">Anguilla anguilla</name>
    <name type="common">European freshwater eel</name>
    <name type="synonym">Muraena anguilla</name>
    <dbReference type="NCBI Taxonomy" id="7936"/>
    <lineage>
        <taxon>Eukaryota</taxon>
        <taxon>Metazoa</taxon>
        <taxon>Chordata</taxon>
        <taxon>Craniata</taxon>
        <taxon>Vertebrata</taxon>
        <taxon>Euteleostomi</taxon>
        <taxon>Actinopterygii</taxon>
        <taxon>Neopterygii</taxon>
        <taxon>Teleostei</taxon>
        <taxon>Anguilliformes</taxon>
        <taxon>Anguillidae</taxon>
        <taxon>Anguilla</taxon>
    </lineage>
</organism>
<gene>
    <name evidence="2" type="ORF">ANANG_G00017590</name>
</gene>
<name>A0A9D3MY86_ANGAN</name>
<reference evidence="2" key="1">
    <citation type="submission" date="2021-01" db="EMBL/GenBank/DDBJ databases">
        <title>A chromosome-scale assembly of European eel, Anguilla anguilla.</title>
        <authorList>
            <person name="Henkel C."/>
            <person name="Jong-Raadsen S.A."/>
            <person name="Dufour S."/>
            <person name="Weltzien F.-A."/>
            <person name="Palstra A.P."/>
            <person name="Pelster B."/>
            <person name="Spaink H.P."/>
            <person name="Van Den Thillart G.E."/>
            <person name="Jansen H."/>
            <person name="Zahm M."/>
            <person name="Klopp C."/>
            <person name="Cedric C."/>
            <person name="Louis A."/>
            <person name="Berthelot C."/>
            <person name="Parey E."/>
            <person name="Roest Crollius H."/>
            <person name="Montfort J."/>
            <person name="Robinson-Rechavi M."/>
            <person name="Bucao C."/>
            <person name="Bouchez O."/>
            <person name="Gislard M."/>
            <person name="Lluch J."/>
            <person name="Milhes M."/>
            <person name="Lampietro C."/>
            <person name="Lopez Roques C."/>
            <person name="Donnadieu C."/>
            <person name="Braasch I."/>
            <person name="Desvignes T."/>
            <person name="Postlethwait J."/>
            <person name="Bobe J."/>
            <person name="Guiguen Y."/>
            <person name="Dirks R."/>
        </authorList>
    </citation>
    <scope>NUCLEOTIDE SEQUENCE</scope>
    <source>
        <strain evidence="2">Tag_6206</strain>
        <tissue evidence="2">Liver</tissue>
    </source>
</reference>
<feature type="region of interest" description="Disordered" evidence="1">
    <location>
        <begin position="44"/>
        <end position="88"/>
    </location>
</feature>
<feature type="compositionally biased region" description="Basic and acidic residues" evidence="1">
    <location>
        <begin position="44"/>
        <end position="74"/>
    </location>
</feature>
<evidence type="ECO:0000313" key="2">
    <source>
        <dbReference type="EMBL" id="KAG5857266.1"/>
    </source>
</evidence>